<evidence type="ECO:0000256" key="1">
    <source>
        <dbReference type="PROSITE-ProRule" id="PRU00169"/>
    </source>
</evidence>
<dbReference type="RefSeq" id="WP_183731733.1">
    <property type="nucleotide sequence ID" value="NZ_JACHID010000007.1"/>
</dbReference>
<sequence length="120" mass="13150">MGSKKILTVDDSRFSLAMIQSHILEVHPQWGVDSAANGEEALGKTANHTYDLITIDYNMPGMSGLDLVEKLREQGCSSKLVLLTANVQESMAQKARSLDIGFVKKPITPDTIAEIISYLE</sequence>
<dbReference type="Pfam" id="PF00072">
    <property type="entry name" value="Response_reg"/>
    <property type="match status" value="1"/>
</dbReference>
<accession>A0A7W7Y4R4</accession>
<keyword evidence="1" id="KW-0597">Phosphoprotein</keyword>
<comment type="caution">
    <text evidence="3">The sequence shown here is derived from an EMBL/GenBank/DDBJ whole genome shotgun (WGS) entry which is preliminary data.</text>
</comment>
<evidence type="ECO:0000259" key="2">
    <source>
        <dbReference type="PROSITE" id="PS50110"/>
    </source>
</evidence>
<dbReference type="PANTHER" id="PTHR43228">
    <property type="entry name" value="TWO-COMPONENT RESPONSE REGULATOR"/>
    <property type="match status" value="1"/>
</dbReference>
<name>A0A7W7Y4R4_9BACT</name>
<dbReference type="EMBL" id="JACHID010000007">
    <property type="protein sequence ID" value="MBB5022009.1"/>
    <property type="molecule type" value="Genomic_DNA"/>
</dbReference>
<dbReference type="InterPro" id="IPR052048">
    <property type="entry name" value="ST_Response_Regulator"/>
</dbReference>
<organism evidence="3 4">
    <name type="scientific">Desulfurispira natronophila</name>
    <dbReference type="NCBI Taxonomy" id="682562"/>
    <lineage>
        <taxon>Bacteria</taxon>
        <taxon>Pseudomonadati</taxon>
        <taxon>Chrysiogenota</taxon>
        <taxon>Chrysiogenia</taxon>
        <taxon>Chrysiogenales</taxon>
        <taxon>Chrysiogenaceae</taxon>
        <taxon>Desulfurispira</taxon>
    </lineage>
</organism>
<gene>
    <name evidence="3" type="ORF">HNR37_001326</name>
</gene>
<feature type="modified residue" description="4-aspartylphosphate" evidence="1">
    <location>
        <position position="56"/>
    </location>
</feature>
<dbReference type="PROSITE" id="PS50110">
    <property type="entry name" value="RESPONSE_REGULATORY"/>
    <property type="match status" value="1"/>
</dbReference>
<reference evidence="3 4" key="1">
    <citation type="submission" date="2020-08" db="EMBL/GenBank/DDBJ databases">
        <title>Genomic Encyclopedia of Type Strains, Phase IV (KMG-IV): sequencing the most valuable type-strain genomes for metagenomic binning, comparative biology and taxonomic classification.</title>
        <authorList>
            <person name="Goeker M."/>
        </authorList>
    </citation>
    <scope>NUCLEOTIDE SEQUENCE [LARGE SCALE GENOMIC DNA]</scope>
    <source>
        <strain evidence="3 4">DSM 22071</strain>
    </source>
</reference>
<feature type="domain" description="Response regulatory" evidence="2">
    <location>
        <begin position="5"/>
        <end position="120"/>
    </location>
</feature>
<dbReference type="SUPFAM" id="SSF52172">
    <property type="entry name" value="CheY-like"/>
    <property type="match status" value="1"/>
</dbReference>
<dbReference type="PANTHER" id="PTHR43228:SF1">
    <property type="entry name" value="TWO-COMPONENT RESPONSE REGULATOR ARR22"/>
    <property type="match status" value="1"/>
</dbReference>
<protein>
    <submittedName>
        <fullName evidence="3">CheY-like chemotaxis protein</fullName>
    </submittedName>
</protein>
<evidence type="ECO:0000313" key="3">
    <source>
        <dbReference type="EMBL" id="MBB5022009.1"/>
    </source>
</evidence>
<dbReference type="SMART" id="SM00448">
    <property type="entry name" value="REC"/>
    <property type="match status" value="1"/>
</dbReference>
<dbReference type="InterPro" id="IPR001789">
    <property type="entry name" value="Sig_transdc_resp-reg_receiver"/>
</dbReference>
<dbReference type="InterPro" id="IPR011006">
    <property type="entry name" value="CheY-like_superfamily"/>
</dbReference>
<dbReference type="CDD" id="cd00156">
    <property type="entry name" value="REC"/>
    <property type="match status" value="1"/>
</dbReference>
<dbReference type="Proteomes" id="UP000528322">
    <property type="component" value="Unassembled WGS sequence"/>
</dbReference>
<dbReference type="AlphaFoldDB" id="A0A7W7Y4R4"/>
<evidence type="ECO:0000313" key="4">
    <source>
        <dbReference type="Proteomes" id="UP000528322"/>
    </source>
</evidence>
<dbReference type="GO" id="GO:0000160">
    <property type="term" value="P:phosphorelay signal transduction system"/>
    <property type="evidence" value="ECO:0007669"/>
    <property type="project" value="InterPro"/>
</dbReference>
<proteinExistence type="predicted"/>
<dbReference type="Gene3D" id="3.40.50.2300">
    <property type="match status" value="1"/>
</dbReference>
<keyword evidence="4" id="KW-1185">Reference proteome</keyword>